<proteinExistence type="predicted"/>
<dbReference type="OrthoDB" id="428159at2759"/>
<protein>
    <submittedName>
        <fullName evidence="1">Uncharacterized protein</fullName>
    </submittedName>
</protein>
<dbReference type="EMBL" id="CAKOFQ010009709">
    <property type="protein sequence ID" value="CAH2018310.1"/>
    <property type="molecule type" value="Genomic_DNA"/>
</dbReference>
<comment type="caution">
    <text evidence="1">The sequence shown here is derived from an EMBL/GenBank/DDBJ whole genome shotgun (WGS) entry which is preliminary data.</text>
</comment>
<dbReference type="Proteomes" id="UP001152888">
    <property type="component" value="Unassembled WGS sequence"/>
</dbReference>
<evidence type="ECO:0000313" key="1">
    <source>
        <dbReference type="EMBL" id="CAH2018310.1"/>
    </source>
</evidence>
<organism evidence="1 2">
    <name type="scientific">Acanthoscelides obtectus</name>
    <name type="common">Bean weevil</name>
    <name type="synonym">Bruchus obtectus</name>
    <dbReference type="NCBI Taxonomy" id="200917"/>
    <lineage>
        <taxon>Eukaryota</taxon>
        <taxon>Metazoa</taxon>
        <taxon>Ecdysozoa</taxon>
        <taxon>Arthropoda</taxon>
        <taxon>Hexapoda</taxon>
        <taxon>Insecta</taxon>
        <taxon>Pterygota</taxon>
        <taxon>Neoptera</taxon>
        <taxon>Endopterygota</taxon>
        <taxon>Coleoptera</taxon>
        <taxon>Polyphaga</taxon>
        <taxon>Cucujiformia</taxon>
        <taxon>Chrysomeloidea</taxon>
        <taxon>Chrysomelidae</taxon>
        <taxon>Bruchinae</taxon>
        <taxon>Bruchini</taxon>
        <taxon>Acanthoscelides</taxon>
    </lineage>
</organism>
<accession>A0A9P0VRR0</accession>
<sequence>MSIFDMKDKVTSPSSPFSFGFTLGNLLVESTDQNWKVCFIDSKDLKEPVSRFYKTTQLDSLAMYWNSHSETYSHLPMAEMHKHLSKIAKQTRSLTTTDTFWAL</sequence>
<reference evidence="1" key="1">
    <citation type="submission" date="2022-03" db="EMBL/GenBank/DDBJ databases">
        <authorList>
            <person name="Sayadi A."/>
        </authorList>
    </citation>
    <scope>NUCLEOTIDE SEQUENCE</scope>
</reference>
<name>A0A9P0VRR0_ACAOB</name>
<keyword evidence="2" id="KW-1185">Reference proteome</keyword>
<evidence type="ECO:0000313" key="2">
    <source>
        <dbReference type="Proteomes" id="UP001152888"/>
    </source>
</evidence>
<gene>
    <name evidence="1" type="ORF">ACAOBT_LOCUS36551</name>
</gene>
<dbReference type="AlphaFoldDB" id="A0A9P0VRR0"/>